<dbReference type="GO" id="GO:0015941">
    <property type="term" value="P:pantothenate catabolic process"/>
    <property type="evidence" value="ECO:0007669"/>
    <property type="project" value="InterPro"/>
</dbReference>
<dbReference type="GO" id="GO:0010181">
    <property type="term" value="F:FMN binding"/>
    <property type="evidence" value="ECO:0007669"/>
    <property type="project" value="InterPro"/>
</dbReference>
<dbReference type="EMBL" id="SJPG01000002">
    <property type="protein sequence ID" value="TWT55694.1"/>
    <property type="molecule type" value="Genomic_DNA"/>
</dbReference>
<dbReference type="InterPro" id="IPR003382">
    <property type="entry name" value="Flavoprotein"/>
</dbReference>
<gene>
    <name evidence="2" type="ORF">Pan54_53400</name>
</gene>
<dbReference type="SUPFAM" id="SSF52507">
    <property type="entry name" value="Homo-oligomeric flavin-containing Cys decarboxylases, HFCD"/>
    <property type="match status" value="1"/>
</dbReference>
<dbReference type="Proteomes" id="UP000316095">
    <property type="component" value="Unassembled WGS sequence"/>
</dbReference>
<dbReference type="InterPro" id="IPR036551">
    <property type="entry name" value="Flavin_trans-like"/>
</dbReference>
<reference evidence="2 3" key="1">
    <citation type="submission" date="2019-02" db="EMBL/GenBank/DDBJ databases">
        <title>Deep-cultivation of Planctomycetes and their phenomic and genomic characterization uncovers novel biology.</title>
        <authorList>
            <person name="Wiegand S."/>
            <person name="Jogler M."/>
            <person name="Boedeker C."/>
            <person name="Pinto D."/>
            <person name="Vollmers J."/>
            <person name="Rivas-Marin E."/>
            <person name="Kohn T."/>
            <person name="Peeters S.H."/>
            <person name="Heuer A."/>
            <person name="Rast P."/>
            <person name="Oberbeckmann S."/>
            <person name="Bunk B."/>
            <person name="Jeske O."/>
            <person name="Meyerdierks A."/>
            <person name="Storesund J.E."/>
            <person name="Kallscheuer N."/>
            <person name="Luecker S."/>
            <person name="Lage O.M."/>
            <person name="Pohl T."/>
            <person name="Merkel B.J."/>
            <person name="Hornburger P."/>
            <person name="Mueller R.-W."/>
            <person name="Bruemmer F."/>
            <person name="Labrenz M."/>
            <person name="Spormann A.M."/>
            <person name="Op Den Camp H."/>
            <person name="Overmann J."/>
            <person name="Amann R."/>
            <person name="Jetten M.S.M."/>
            <person name="Mascher T."/>
            <person name="Medema M.H."/>
            <person name="Devos D.P."/>
            <person name="Kaster A.-K."/>
            <person name="Ovreas L."/>
            <person name="Rohde M."/>
            <person name="Galperin M.Y."/>
            <person name="Jogler C."/>
        </authorList>
    </citation>
    <scope>NUCLEOTIDE SEQUENCE [LARGE SCALE GENOMIC DNA]</scope>
    <source>
        <strain evidence="2 3">Pan54</strain>
    </source>
</reference>
<sequence length="184" mass="19979">MTQARAEILVGISGGIAAYKTADLVSRLVKKDYAVTVIMTEAAQKFIGKATFEALTNRPVYTDLFAPREHFLGEHIGLPRRADLLIIAPATADLLGKMAHGLADDLLTTTILATTCPILIAPSMNSEMWNKPAVQRNLKQVTDDGVNIIEPDEGWLSCRVTGKGRMAEPDQIEAEIIKRLAPAV</sequence>
<dbReference type="GO" id="GO:0015937">
    <property type="term" value="P:coenzyme A biosynthetic process"/>
    <property type="evidence" value="ECO:0007669"/>
    <property type="project" value="InterPro"/>
</dbReference>
<dbReference type="GO" id="GO:0004633">
    <property type="term" value="F:phosphopantothenoylcysteine decarboxylase activity"/>
    <property type="evidence" value="ECO:0007669"/>
    <property type="project" value="InterPro"/>
</dbReference>
<name>A0A5C5WXK9_9PLAN</name>
<organism evidence="2 3">
    <name type="scientific">Rubinisphaera italica</name>
    <dbReference type="NCBI Taxonomy" id="2527969"/>
    <lineage>
        <taxon>Bacteria</taxon>
        <taxon>Pseudomonadati</taxon>
        <taxon>Planctomycetota</taxon>
        <taxon>Planctomycetia</taxon>
        <taxon>Planctomycetales</taxon>
        <taxon>Planctomycetaceae</taxon>
        <taxon>Rubinisphaera</taxon>
    </lineage>
</organism>
<feature type="domain" description="Flavoprotein" evidence="1">
    <location>
        <begin position="7"/>
        <end position="179"/>
    </location>
</feature>
<dbReference type="OrthoDB" id="9802554at2"/>
<dbReference type="NCBIfam" id="TIGR00521">
    <property type="entry name" value="coaBC_dfp"/>
    <property type="match status" value="1"/>
</dbReference>
<dbReference type="Pfam" id="PF02441">
    <property type="entry name" value="Flavoprotein"/>
    <property type="match status" value="1"/>
</dbReference>
<evidence type="ECO:0000313" key="3">
    <source>
        <dbReference type="Proteomes" id="UP000316095"/>
    </source>
</evidence>
<evidence type="ECO:0000313" key="2">
    <source>
        <dbReference type="EMBL" id="TWT55694.1"/>
    </source>
</evidence>
<accession>A0A5C5WXK9</accession>
<dbReference type="PANTHER" id="PTHR14359">
    <property type="entry name" value="HOMO-OLIGOMERIC FLAVIN CONTAINING CYS DECARBOXYLASE FAMILY"/>
    <property type="match status" value="1"/>
</dbReference>
<keyword evidence="3" id="KW-1185">Reference proteome</keyword>
<dbReference type="RefSeq" id="WP_146506586.1">
    <property type="nucleotide sequence ID" value="NZ_SJPG01000002.1"/>
</dbReference>
<comment type="caution">
    <text evidence="2">The sequence shown here is derived from an EMBL/GenBank/DDBJ whole genome shotgun (WGS) entry which is preliminary data.</text>
</comment>
<dbReference type="GO" id="GO:0071513">
    <property type="term" value="C:phosphopantothenoylcysteine decarboxylase complex"/>
    <property type="evidence" value="ECO:0007669"/>
    <property type="project" value="TreeGrafter"/>
</dbReference>
<dbReference type="GO" id="GO:0004632">
    <property type="term" value="F:phosphopantothenate--cysteine ligase activity"/>
    <property type="evidence" value="ECO:0007669"/>
    <property type="project" value="InterPro"/>
</dbReference>
<dbReference type="Gene3D" id="3.40.50.1950">
    <property type="entry name" value="Flavin prenyltransferase-like"/>
    <property type="match status" value="1"/>
</dbReference>
<evidence type="ECO:0000259" key="1">
    <source>
        <dbReference type="Pfam" id="PF02441"/>
    </source>
</evidence>
<dbReference type="InterPro" id="IPR005252">
    <property type="entry name" value="CoaBC"/>
</dbReference>
<proteinExistence type="predicted"/>
<dbReference type="PANTHER" id="PTHR14359:SF6">
    <property type="entry name" value="PHOSPHOPANTOTHENOYLCYSTEINE DECARBOXYLASE"/>
    <property type="match status" value="1"/>
</dbReference>
<dbReference type="AlphaFoldDB" id="A0A5C5WXK9"/>
<protein>
    <submittedName>
        <fullName evidence="2">Phosphopantothenoylcysteine decarboxylase</fullName>
    </submittedName>
</protein>